<dbReference type="PANTHER" id="PTHR45527">
    <property type="entry name" value="NONRIBOSOMAL PEPTIDE SYNTHETASE"/>
    <property type="match status" value="1"/>
</dbReference>
<dbReference type="SUPFAM" id="SSF56801">
    <property type="entry name" value="Acetyl-CoA synthetase-like"/>
    <property type="match status" value="1"/>
</dbReference>
<gene>
    <name evidence="5" type="ORF">Atai01_78300</name>
</gene>
<dbReference type="GO" id="GO:0044550">
    <property type="term" value="P:secondary metabolite biosynthetic process"/>
    <property type="evidence" value="ECO:0007669"/>
    <property type="project" value="TreeGrafter"/>
</dbReference>
<dbReference type="GO" id="GO:0043041">
    <property type="term" value="P:amino acid activation for nonribosomal peptide biosynthetic process"/>
    <property type="evidence" value="ECO:0007669"/>
    <property type="project" value="TreeGrafter"/>
</dbReference>
<organism evidence="5 6">
    <name type="scientific">Amycolatopsis taiwanensis</name>
    <dbReference type="NCBI Taxonomy" id="342230"/>
    <lineage>
        <taxon>Bacteria</taxon>
        <taxon>Bacillati</taxon>
        <taxon>Actinomycetota</taxon>
        <taxon>Actinomycetes</taxon>
        <taxon>Pseudonocardiales</taxon>
        <taxon>Pseudonocardiaceae</taxon>
        <taxon>Amycolatopsis</taxon>
    </lineage>
</organism>
<keyword evidence="2" id="KW-0596">Phosphopantetheine</keyword>
<dbReference type="Gene3D" id="3.30.300.30">
    <property type="match status" value="1"/>
</dbReference>
<dbReference type="Pfam" id="PF00501">
    <property type="entry name" value="AMP-binding"/>
    <property type="match status" value="1"/>
</dbReference>
<dbReference type="GO" id="GO:0003824">
    <property type="term" value="F:catalytic activity"/>
    <property type="evidence" value="ECO:0007669"/>
    <property type="project" value="InterPro"/>
</dbReference>
<name>A0A9W6VM66_9PSEU</name>
<dbReference type="RefSeq" id="WP_285490830.1">
    <property type="nucleotide sequence ID" value="NZ_BSTI01000032.1"/>
</dbReference>
<dbReference type="InterPro" id="IPR006162">
    <property type="entry name" value="Ppantetheine_attach_site"/>
</dbReference>
<dbReference type="InterPro" id="IPR036736">
    <property type="entry name" value="ACP-like_sf"/>
</dbReference>
<accession>A0A9W6VM66</accession>
<evidence type="ECO:0000256" key="3">
    <source>
        <dbReference type="ARBA" id="ARBA00022553"/>
    </source>
</evidence>
<dbReference type="Pfam" id="PF00668">
    <property type="entry name" value="Condensation"/>
    <property type="match status" value="1"/>
</dbReference>
<evidence type="ECO:0000256" key="2">
    <source>
        <dbReference type="ARBA" id="ARBA00022450"/>
    </source>
</evidence>
<dbReference type="AlphaFoldDB" id="A0A9W6VM66"/>
<dbReference type="InterPro" id="IPR023213">
    <property type="entry name" value="CAT-like_dom_sf"/>
</dbReference>
<dbReference type="Pfam" id="PF00550">
    <property type="entry name" value="PP-binding"/>
    <property type="match status" value="1"/>
</dbReference>
<dbReference type="InterPro" id="IPR045851">
    <property type="entry name" value="AMP-bd_C_sf"/>
</dbReference>
<dbReference type="Gene3D" id="2.30.38.10">
    <property type="entry name" value="Luciferase, Domain 3"/>
    <property type="match status" value="1"/>
</dbReference>
<evidence type="ECO:0000259" key="4">
    <source>
        <dbReference type="PROSITE" id="PS50075"/>
    </source>
</evidence>
<reference evidence="5" key="1">
    <citation type="submission" date="2023-03" db="EMBL/GenBank/DDBJ databases">
        <title>Amycolatopsis taiwanensis NBRC 103393.</title>
        <authorList>
            <person name="Ichikawa N."/>
            <person name="Sato H."/>
            <person name="Tonouchi N."/>
        </authorList>
    </citation>
    <scope>NUCLEOTIDE SEQUENCE</scope>
    <source>
        <strain evidence="5">NBRC 103393</strain>
    </source>
</reference>
<dbReference type="CDD" id="cd05930">
    <property type="entry name" value="A_NRPS"/>
    <property type="match status" value="1"/>
</dbReference>
<proteinExistence type="predicted"/>
<dbReference type="InterPro" id="IPR010071">
    <property type="entry name" value="AA_adenyl_dom"/>
</dbReference>
<dbReference type="SUPFAM" id="SSF52777">
    <property type="entry name" value="CoA-dependent acyltransferases"/>
    <property type="match status" value="2"/>
</dbReference>
<dbReference type="InterPro" id="IPR020845">
    <property type="entry name" value="AMP-binding_CS"/>
</dbReference>
<protein>
    <recommendedName>
        <fullName evidence="4">Carrier domain-containing protein</fullName>
    </recommendedName>
</protein>
<dbReference type="Proteomes" id="UP001165136">
    <property type="component" value="Unassembled WGS sequence"/>
</dbReference>
<comment type="caution">
    <text evidence="5">The sequence shown here is derived from an EMBL/GenBank/DDBJ whole genome shotgun (WGS) entry which is preliminary data.</text>
</comment>
<dbReference type="Gene3D" id="3.30.559.10">
    <property type="entry name" value="Chloramphenicol acetyltransferase-like domain"/>
    <property type="match status" value="1"/>
</dbReference>
<dbReference type="Gene3D" id="3.40.50.980">
    <property type="match status" value="2"/>
</dbReference>
<dbReference type="NCBIfam" id="TIGR01733">
    <property type="entry name" value="AA-adenyl-dom"/>
    <property type="match status" value="1"/>
</dbReference>
<evidence type="ECO:0000256" key="1">
    <source>
        <dbReference type="ARBA" id="ARBA00001957"/>
    </source>
</evidence>
<dbReference type="GO" id="GO:0005737">
    <property type="term" value="C:cytoplasm"/>
    <property type="evidence" value="ECO:0007669"/>
    <property type="project" value="TreeGrafter"/>
</dbReference>
<dbReference type="GO" id="GO:0008610">
    <property type="term" value="P:lipid biosynthetic process"/>
    <property type="evidence" value="ECO:0007669"/>
    <property type="project" value="UniProtKB-ARBA"/>
</dbReference>
<sequence length="1083" mass="118580">MNLLDLEIDTTQGATAAARALHRHTNHDLTRPVVAYVADHAADHPEDIAVRDSREEISYAELLRRARRLAGVLRDADAAGRIVAVTGTRSANVVAAFLAIELAGAVYLPLDVEWPERRQRDVLRRSGASIVLVPSTGLNTDAVGRRAASGLDCVVVPYDAEPVEPWSGDALLSSLDQLRYVVYTSGSTGLPKGALVEHRGMLNHLLAKIEDLALTRADRVTQTAPLGFDISLWQMLAPLVVGAQVEIIDDDIARDPARLVAELQQREITVTETVPTLLQLITEELRHRPVPLANLRWMLATGEELYPAVARGWLRTVPHCRLMNAYGPTECSDDVTHHVVTLAHTEASRLSIGSPIANTSLYVLTESEGRWRSCDVNETGELFVGGVGVGRGYLNDPERTAGTFFKDPFTPGGRLYRTGDLVRRTPEGTLEYFGRVDRQVKVAGVRMELGEIEAVLHTHPAVSACAVRIWRPTAGAGLLARETSFAEADPPARVVAYVTGDPAGLDPDALNTYCAERLPLTMVPKTFEVVPAIPLSHNGKVDYDALPAPARLGSAVTRMEYVSPVGEVEFAVAEAMGSVLETRIGRDDSFARLGGDSLRGMRVASTLRARGYQVTLRDILTAQTPRAVAARTTRISAEGPVRRDGHAPSGVRRRMATPYQAYLYDSWLQAKENPAFSYQGSLRMTGPVDLERLTRAWEALLTENPVLTARWFTEGTFLVHEFPAWDVPLPSPIDLSALNEQERDQLYRNAALAAATEPFDLAGAPPLRVQLFRFGDGEHRLLLTMHEIVLDGWGVTLLVDRLAELYGEATAGGRDEDRAHRYDDYLAWQEASLQDKDRSEAWARWRQTTAGPTAPALFDRGTPDDQPTFRSSVLEHLISAERMDAVRMTCGAYGLTPFMVLLGAYTLALCTARNRDEITVLAPIANRDAPEQSNVLAFLLNFLALRIAVKPDDTVQTFLLRLKEVVANAYAVADCPTAWMCDSDTEFDVVLNLLTYPARRVEVKGVEFGYTVLDHGYTKMPCVLYGQEHWSGGLVLQLAYQEGVVNEAVAGEIVDRTTTAVDLLTGSGDTALGSIDPATGRSL</sequence>
<dbReference type="PROSITE" id="PS00012">
    <property type="entry name" value="PHOSPHOPANTETHEINE"/>
    <property type="match status" value="1"/>
</dbReference>
<dbReference type="Pfam" id="PF13193">
    <property type="entry name" value="AMP-binding_C"/>
    <property type="match status" value="1"/>
</dbReference>
<dbReference type="EMBL" id="BSTI01000032">
    <property type="protein sequence ID" value="GLY71211.1"/>
    <property type="molecule type" value="Genomic_DNA"/>
</dbReference>
<dbReference type="PANTHER" id="PTHR45527:SF1">
    <property type="entry name" value="FATTY ACID SYNTHASE"/>
    <property type="match status" value="1"/>
</dbReference>
<keyword evidence="6" id="KW-1185">Reference proteome</keyword>
<dbReference type="InterPro" id="IPR009081">
    <property type="entry name" value="PP-bd_ACP"/>
</dbReference>
<dbReference type="Gene3D" id="1.10.1200.10">
    <property type="entry name" value="ACP-like"/>
    <property type="match status" value="1"/>
</dbReference>
<dbReference type="InterPro" id="IPR000873">
    <property type="entry name" value="AMP-dep_synth/lig_dom"/>
</dbReference>
<dbReference type="PROSITE" id="PS00455">
    <property type="entry name" value="AMP_BINDING"/>
    <property type="match status" value="1"/>
</dbReference>
<dbReference type="InterPro" id="IPR025110">
    <property type="entry name" value="AMP-bd_C"/>
</dbReference>
<evidence type="ECO:0000313" key="6">
    <source>
        <dbReference type="Proteomes" id="UP001165136"/>
    </source>
</evidence>
<dbReference type="GO" id="GO:0031177">
    <property type="term" value="F:phosphopantetheine binding"/>
    <property type="evidence" value="ECO:0007669"/>
    <property type="project" value="TreeGrafter"/>
</dbReference>
<feature type="domain" description="Carrier" evidence="4">
    <location>
        <begin position="563"/>
        <end position="636"/>
    </location>
</feature>
<keyword evidence="3" id="KW-0597">Phosphoprotein</keyword>
<dbReference type="Gene3D" id="3.30.559.30">
    <property type="entry name" value="Nonribosomal peptide synthetase, condensation domain"/>
    <property type="match status" value="1"/>
</dbReference>
<dbReference type="PROSITE" id="PS50075">
    <property type="entry name" value="CARRIER"/>
    <property type="match status" value="1"/>
</dbReference>
<dbReference type="SUPFAM" id="SSF47336">
    <property type="entry name" value="ACP-like"/>
    <property type="match status" value="1"/>
</dbReference>
<comment type="cofactor">
    <cofactor evidence="1">
        <name>pantetheine 4'-phosphate</name>
        <dbReference type="ChEBI" id="CHEBI:47942"/>
    </cofactor>
</comment>
<evidence type="ECO:0000313" key="5">
    <source>
        <dbReference type="EMBL" id="GLY71211.1"/>
    </source>
</evidence>
<dbReference type="InterPro" id="IPR001242">
    <property type="entry name" value="Condensation_dom"/>
</dbReference>